<evidence type="ECO:0000313" key="1">
    <source>
        <dbReference type="EMBL" id="CAH18647.1"/>
    </source>
</evidence>
<accession>Q68CU1</accession>
<dbReference type="ProteomicsDB" id="66030"/>
<dbReference type="EMBL" id="CR749781">
    <property type="protein sequence ID" value="CAH18647.1"/>
    <property type="molecule type" value="mRNA"/>
</dbReference>
<reference evidence="1" key="1">
    <citation type="submission" date="2004-08" db="EMBL/GenBank/DDBJ databases">
        <authorList>
            <consortium name="The German cDNA Consortium"/>
            <person name="Ottenwaelder B."/>
            <person name="Obermaier B."/>
            <person name="Deutschenbaur S."/>
            <person name="Schaipp A."/>
            <person name="Mewes H.W."/>
            <person name="Weil B."/>
            <person name="Amid C."/>
            <person name="Osanger A."/>
            <person name="Fobo G."/>
            <person name="Han M."/>
            <person name="Wiemann S."/>
        </authorList>
    </citation>
    <scope>NUCLEOTIDE SEQUENCE</scope>
    <source>
        <tissue evidence="1">Endometrium</tissue>
    </source>
</reference>
<protein>
    <submittedName>
        <fullName evidence="1">Uncharacterized protein DKFZp686M2365</fullName>
    </submittedName>
</protein>
<accession>A8MWQ4</accession>
<sequence length="12" mass="1364">MGKSESLQSLQR</sequence>
<proteinExistence type="evidence at transcript level"/>
<organism evidence="1">
    <name type="scientific">Homo sapiens</name>
    <name type="common">Human</name>
    <dbReference type="NCBI Taxonomy" id="9606"/>
    <lineage>
        <taxon>Eukaryota</taxon>
        <taxon>Metazoa</taxon>
        <taxon>Chordata</taxon>
        <taxon>Craniata</taxon>
        <taxon>Vertebrata</taxon>
        <taxon>Euteleostomi</taxon>
        <taxon>Mammalia</taxon>
        <taxon>Eutheria</taxon>
        <taxon>Euarchontoglires</taxon>
        <taxon>Primates</taxon>
        <taxon>Haplorrhini</taxon>
        <taxon>Catarrhini</taxon>
        <taxon>Hominidae</taxon>
        <taxon>Homo</taxon>
    </lineage>
</organism>
<gene>
    <name evidence="1" type="primary">DKFZp686M2365</name>
</gene>
<name>Q68CU1_HUMAN</name>